<dbReference type="Gene3D" id="3.90.1570.10">
    <property type="entry name" value="tt1808, chain A"/>
    <property type="match status" value="1"/>
</dbReference>
<dbReference type="HOGENOM" id="CLU_076312_4_0_11"/>
<gene>
    <name evidence="2" type="ordered locus">BN6_79010</name>
</gene>
<dbReference type="AlphaFoldDB" id="K0KEE0"/>
<name>K0KEE0_SACES</name>
<dbReference type="EMBL" id="HE804045">
    <property type="protein sequence ID" value="CCH35119.1"/>
    <property type="molecule type" value="Genomic_DNA"/>
</dbReference>
<feature type="domain" description="Putative restriction endonuclease" evidence="1">
    <location>
        <begin position="26"/>
        <end position="196"/>
    </location>
</feature>
<evidence type="ECO:0000259" key="1">
    <source>
        <dbReference type="Pfam" id="PF05685"/>
    </source>
</evidence>
<accession>K0KEE0</accession>
<dbReference type="Pfam" id="PF05685">
    <property type="entry name" value="Uma2"/>
    <property type="match status" value="1"/>
</dbReference>
<dbReference type="eggNOG" id="COG4636">
    <property type="taxonomic scope" value="Bacteria"/>
</dbReference>
<evidence type="ECO:0000313" key="2">
    <source>
        <dbReference type="EMBL" id="CCH35119.1"/>
    </source>
</evidence>
<reference evidence="2 3" key="1">
    <citation type="journal article" date="2012" name="BMC Genomics">
        <title>Complete genome sequence of Saccharothrix espanaensis DSM 44229T and comparison to the other completely sequenced Pseudonocardiaceae.</title>
        <authorList>
            <person name="Strobel T."/>
            <person name="Al-Dilaimi A."/>
            <person name="Blom J."/>
            <person name="Gessner A."/>
            <person name="Kalinowski J."/>
            <person name="Luzhetska M."/>
            <person name="Puhler A."/>
            <person name="Szczepanowski R."/>
            <person name="Bechthold A."/>
            <person name="Ruckert C."/>
        </authorList>
    </citation>
    <scope>NUCLEOTIDE SEQUENCE [LARGE SCALE GENOMIC DNA]</scope>
    <source>
        <strain evidence="3">ATCC 51144 / DSM 44229 / JCM 9112 / NBRC 15066 / NRRL 15764</strain>
    </source>
</reference>
<dbReference type="PANTHER" id="PTHR35400">
    <property type="entry name" value="SLR1083 PROTEIN"/>
    <property type="match status" value="1"/>
</dbReference>
<evidence type="ECO:0000313" key="3">
    <source>
        <dbReference type="Proteomes" id="UP000006281"/>
    </source>
</evidence>
<proteinExistence type="predicted"/>
<dbReference type="InterPro" id="IPR012296">
    <property type="entry name" value="Nuclease_put_TT1808"/>
</dbReference>
<keyword evidence="3" id="KW-1185">Reference proteome</keyword>
<dbReference type="STRING" id="1179773.BN6_79010"/>
<dbReference type="Proteomes" id="UP000006281">
    <property type="component" value="Chromosome"/>
</dbReference>
<sequence>MSAAPEHGYEPHQDRRYPAIGPHTVEDWLDLPPTADGSRIELILGYLTVTPAPTGDHQMAAFNLAILVREALRAAGMTDLHVAPAVNVRISTAFRAALIPDMVVLDRKPTGVSFPAEALKLAVEVWSPGNTLAEREFKMLGYAGAGVPHFWTVDLPGRLNDLRLTAYRLDNGTYVEENVLKPGEETTITAAPFPVTLDVAELAV</sequence>
<organism evidence="2 3">
    <name type="scientific">Saccharothrix espanaensis (strain ATCC 51144 / DSM 44229 / JCM 9112 / NBRC 15066 / NRRL 15764)</name>
    <dbReference type="NCBI Taxonomy" id="1179773"/>
    <lineage>
        <taxon>Bacteria</taxon>
        <taxon>Bacillati</taxon>
        <taxon>Actinomycetota</taxon>
        <taxon>Actinomycetes</taxon>
        <taxon>Pseudonocardiales</taxon>
        <taxon>Pseudonocardiaceae</taxon>
        <taxon>Saccharothrix</taxon>
    </lineage>
</organism>
<dbReference type="InterPro" id="IPR011335">
    <property type="entry name" value="Restrct_endonuc-II-like"/>
</dbReference>
<dbReference type="InterPro" id="IPR008538">
    <property type="entry name" value="Uma2"/>
</dbReference>
<protein>
    <recommendedName>
        <fullName evidence="1">Putative restriction endonuclease domain-containing protein</fullName>
    </recommendedName>
</protein>
<dbReference type="PATRIC" id="fig|1179773.3.peg.7978"/>
<dbReference type="KEGG" id="sesp:BN6_79010"/>
<dbReference type="CDD" id="cd06260">
    <property type="entry name" value="DUF820-like"/>
    <property type="match status" value="1"/>
</dbReference>
<dbReference type="PANTHER" id="PTHR35400:SF3">
    <property type="entry name" value="SLL1072 PROTEIN"/>
    <property type="match status" value="1"/>
</dbReference>
<dbReference type="SUPFAM" id="SSF52980">
    <property type="entry name" value="Restriction endonuclease-like"/>
    <property type="match status" value="1"/>
</dbReference>